<comment type="caution">
    <text evidence="1">The sequence shown here is derived from an EMBL/GenBank/DDBJ whole genome shotgun (WGS) entry which is preliminary data.</text>
</comment>
<gene>
    <name evidence="1" type="ORF">PNOK_0120200</name>
</gene>
<dbReference type="EMBL" id="NBII01000001">
    <property type="protein sequence ID" value="PAV24134.1"/>
    <property type="molecule type" value="Genomic_DNA"/>
</dbReference>
<protein>
    <submittedName>
        <fullName evidence="1">Uncharacterized protein</fullName>
    </submittedName>
</protein>
<accession>A0A286UX61</accession>
<dbReference type="InParanoid" id="A0A286UX61"/>
<dbReference type="AlphaFoldDB" id="A0A286UX61"/>
<dbReference type="Proteomes" id="UP000217199">
    <property type="component" value="Unassembled WGS sequence"/>
</dbReference>
<evidence type="ECO:0000313" key="2">
    <source>
        <dbReference type="Proteomes" id="UP000217199"/>
    </source>
</evidence>
<organism evidence="1 2">
    <name type="scientific">Pyrrhoderma noxium</name>
    <dbReference type="NCBI Taxonomy" id="2282107"/>
    <lineage>
        <taxon>Eukaryota</taxon>
        <taxon>Fungi</taxon>
        <taxon>Dikarya</taxon>
        <taxon>Basidiomycota</taxon>
        <taxon>Agaricomycotina</taxon>
        <taxon>Agaricomycetes</taxon>
        <taxon>Hymenochaetales</taxon>
        <taxon>Hymenochaetaceae</taxon>
        <taxon>Pyrrhoderma</taxon>
    </lineage>
</organism>
<proteinExistence type="predicted"/>
<sequence length="74" mass="8731">MMRIIHYLKKALKVLQTVSSDHNYRKSYTCIWTRDRSHEQSAPTISVRGVINSGVRAFRDSPHNDDCWLHRSIF</sequence>
<name>A0A286UX61_9AGAM</name>
<evidence type="ECO:0000313" key="1">
    <source>
        <dbReference type="EMBL" id="PAV24134.1"/>
    </source>
</evidence>
<reference evidence="1 2" key="1">
    <citation type="journal article" date="2017" name="Mol. Ecol.">
        <title>Comparative and population genomic landscape of Phellinus noxius: A hypervariable fungus causing root rot in trees.</title>
        <authorList>
            <person name="Chung C.L."/>
            <person name="Lee T.J."/>
            <person name="Akiba M."/>
            <person name="Lee H.H."/>
            <person name="Kuo T.H."/>
            <person name="Liu D."/>
            <person name="Ke H.M."/>
            <person name="Yokoi T."/>
            <person name="Roa M.B."/>
            <person name="Lu M.J."/>
            <person name="Chang Y.Y."/>
            <person name="Ann P.J."/>
            <person name="Tsai J.N."/>
            <person name="Chen C.Y."/>
            <person name="Tzean S.S."/>
            <person name="Ota Y."/>
            <person name="Hattori T."/>
            <person name="Sahashi N."/>
            <person name="Liou R.F."/>
            <person name="Kikuchi T."/>
            <person name="Tsai I.J."/>
        </authorList>
    </citation>
    <scope>NUCLEOTIDE SEQUENCE [LARGE SCALE GENOMIC DNA]</scope>
    <source>
        <strain evidence="1 2">FFPRI411160</strain>
    </source>
</reference>
<keyword evidence="2" id="KW-1185">Reference proteome</keyword>